<keyword evidence="3" id="KW-0493">Microtubule</keyword>
<evidence type="ECO:0000256" key="3">
    <source>
        <dbReference type="ARBA" id="ARBA00022701"/>
    </source>
</evidence>
<evidence type="ECO:0000313" key="7">
    <source>
        <dbReference type="EMBL" id="OEH76219.1"/>
    </source>
</evidence>
<dbReference type="EMBL" id="JROU02001508">
    <property type="protein sequence ID" value="OEH76219.1"/>
    <property type="molecule type" value="Genomic_DNA"/>
</dbReference>
<protein>
    <submittedName>
        <fullName evidence="7">Spc97 spc98 family domain-containing protein</fullName>
    </submittedName>
</protein>
<dbReference type="PANTHER" id="PTHR19302">
    <property type="entry name" value="GAMMA TUBULIN COMPLEX PROTEIN"/>
    <property type="match status" value="1"/>
</dbReference>
<gene>
    <name evidence="7" type="ORF">cyc_03084</name>
</gene>
<name>A0A1D3CYE3_9EIME</name>
<keyword evidence="2" id="KW-0963">Cytoplasm</keyword>
<dbReference type="GO" id="GO:0051011">
    <property type="term" value="F:microtubule minus-end binding"/>
    <property type="evidence" value="ECO:0007669"/>
    <property type="project" value="TreeGrafter"/>
</dbReference>
<dbReference type="GO" id="GO:0051225">
    <property type="term" value="P:spindle assembly"/>
    <property type="evidence" value="ECO:0007669"/>
    <property type="project" value="TreeGrafter"/>
</dbReference>
<sequence>MCDVYKCREKRFASCWTPPPLADCCPPASPLRAAENAAAKRLGEAPGVTTPLSSPLDTTRRASGELALPKDAASEALEREETLAELQGAGVSSETQKSDAANSTAESRHLALSLSQSTAPAPKSYHPLASQANQAPGFAYAIWGIDEVSLLRDLLFVLQGIEGRFVRFDALRTTCFLCPTIRAPPSLQSLVARVSSLGSLYSRVRSAVEDLPGALLSPRSLTAEAFRQSVAAELRQYFKLLAVLEEDIARSEAAAETARSSTADAGTVTLRRLAVWLQGPYRRMRLLASMVSC</sequence>
<evidence type="ECO:0000256" key="2">
    <source>
        <dbReference type="ARBA" id="ARBA00022490"/>
    </source>
</evidence>
<comment type="caution">
    <text evidence="7">The sequence shown here is derived from an EMBL/GenBank/DDBJ whole genome shotgun (WGS) entry which is preliminary data.</text>
</comment>
<dbReference type="GO" id="GO:0000922">
    <property type="term" value="C:spindle pole"/>
    <property type="evidence" value="ECO:0007669"/>
    <property type="project" value="InterPro"/>
</dbReference>
<dbReference type="Pfam" id="PF17681">
    <property type="entry name" value="GCP_N_terminal"/>
    <property type="match status" value="1"/>
</dbReference>
<evidence type="ECO:0000256" key="4">
    <source>
        <dbReference type="ARBA" id="ARBA00023212"/>
    </source>
</evidence>
<accession>A0A1D3CYE3</accession>
<dbReference type="GO" id="GO:0051321">
    <property type="term" value="P:meiotic cell cycle"/>
    <property type="evidence" value="ECO:0007669"/>
    <property type="project" value="TreeGrafter"/>
</dbReference>
<dbReference type="GO" id="GO:0007020">
    <property type="term" value="P:microtubule nucleation"/>
    <property type="evidence" value="ECO:0007669"/>
    <property type="project" value="InterPro"/>
</dbReference>
<evidence type="ECO:0000259" key="6">
    <source>
        <dbReference type="Pfam" id="PF17681"/>
    </source>
</evidence>
<dbReference type="InterPro" id="IPR041470">
    <property type="entry name" value="GCP_N"/>
</dbReference>
<keyword evidence="4" id="KW-0206">Cytoskeleton</keyword>
<evidence type="ECO:0000256" key="5">
    <source>
        <dbReference type="SAM" id="MobiDB-lite"/>
    </source>
</evidence>
<evidence type="ECO:0000313" key="8">
    <source>
        <dbReference type="Proteomes" id="UP000095192"/>
    </source>
</evidence>
<dbReference type="AlphaFoldDB" id="A0A1D3CYE3"/>
<dbReference type="GO" id="GO:0005874">
    <property type="term" value="C:microtubule"/>
    <property type="evidence" value="ECO:0007669"/>
    <property type="project" value="UniProtKB-KW"/>
</dbReference>
<feature type="compositionally biased region" description="Basic and acidic residues" evidence="5">
    <location>
        <begin position="72"/>
        <end position="82"/>
    </location>
</feature>
<feature type="region of interest" description="Disordered" evidence="5">
    <location>
        <begin position="36"/>
        <end position="128"/>
    </location>
</feature>
<organism evidence="7 8">
    <name type="scientific">Cyclospora cayetanensis</name>
    <dbReference type="NCBI Taxonomy" id="88456"/>
    <lineage>
        <taxon>Eukaryota</taxon>
        <taxon>Sar</taxon>
        <taxon>Alveolata</taxon>
        <taxon>Apicomplexa</taxon>
        <taxon>Conoidasida</taxon>
        <taxon>Coccidia</taxon>
        <taxon>Eucoccidiorida</taxon>
        <taxon>Eimeriorina</taxon>
        <taxon>Eimeriidae</taxon>
        <taxon>Cyclospora</taxon>
    </lineage>
</organism>
<dbReference type="GO" id="GO:0031122">
    <property type="term" value="P:cytoplasmic microtubule organization"/>
    <property type="evidence" value="ECO:0007669"/>
    <property type="project" value="TreeGrafter"/>
</dbReference>
<evidence type="ECO:0000256" key="1">
    <source>
        <dbReference type="ARBA" id="ARBA00004245"/>
    </source>
</evidence>
<proteinExistence type="predicted"/>
<feature type="compositionally biased region" description="Polar residues" evidence="5">
    <location>
        <begin position="90"/>
        <end position="105"/>
    </location>
</feature>
<dbReference type="GO" id="GO:0000278">
    <property type="term" value="P:mitotic cell cycle"/>
    <property type="evidence" value="ECO:0007669"/>
    <property type="project" value="TreeGrafter"/>
</dbReference>
<dbReference type="VEuPathDB" id="ToxoDB:cyc_03084"/>
<dbReference type="GO" id="GO:0000930">
    <property type="term" value="C:gamma-tubulin complex"/>
    <property type="evidence" value="ECO:0007669"/>
    <property type="project" value="TreeGrafter"/>
</dbReference>
<keyword evidence="8" id="KW-1185">Reference proteome</keyword>
<feature type="domain" description="Gamma tubulin complex component protein N-terminal" evidence="6">
    <location>
        <begin position="151"/>
        <end position="292"/>
    </location>
</feature>
<dbReference type="InterPro" id="IPR007259">
    <property type="entry name" value="GCP"/>
</dbReference>
<dbReference type="Proteomes" id="UP000095192">
    <property type="component" value="Unassembled WGS sequence"/>
</dbReference>
<comment type="subcellular location">
    <subcellularLocation>
        <location evidence="1">Cytoplasm</location>
        <location evidence="1">Cytoskeleton</location>
    </subcellularLocation>
</comment>
<dbReference type="InParanoid" id="A0A1D3CYE3"/>
<dbReference type="PANTHER" id="PTHR19302:SF14">
    <property type="entry name" value="GAMMA-TUBULIN COMPLEX COMPONENT 3"/>
    <property type="match status" value="1"/>
</dbReference>
<reference evidence="7 8" key="1">
    <citation type="journal article" date="2016" name="BMC Genomics">
        <title>Comparative genomics reveals Cyclospora cayetanensis possesses coccidia-like metabolism and invasion components but unique surface antigens.</title>
        <authorList>
            <person name="Liu S."/>
            <person name="Wang L."/>
            <person name="Zheng H."/>
            <person name="Xu Z."/>
            <person name="Roellig D.M."/>
            <person name="Li N."/>
            <person name="Frace M.A."/>
            <person name="Tang K."/>
            <person name="Arrowood M.J."/>
            <person name="Moss D.M."/>
            <person name="Zhang L."/>
            <person name="Feng Y."/>
            <person name="Xiao L."/>
        </authorList>
    </citation>
    <scope>NUCLEOTIDE SEQUENCE [LARGE SCALE GENOMIC DNA]</scope>
    <source>
        <strain evidence="7 8">CHN_HEN01</strain>
    </source>
</reference>
<dbReference type="GO" id="GO:0043015">
    <property type="term" value="F:gamma-tubulin binding"/>
    <property type="evidence" value="ECO:0007669"/>
    <property type="project" value="InterPro"/>
</dbReference>